<dbReference type="PANTHER" id="PTHR30572">
    <property type="entry name" value="MEMBRANE COMPONENT OF TRANSPORTER-RELATED"/>
    <property type="match status" value="1"/>
</dbReference>
<dbReference type="RefSeq" id="WP_068222015.1">
    <property type="nucleotide sequence ID" value="NZ_CP139724.1"/>
</dbReference>
<feature type="transmembrane region" description="Helical" evidence="6">
    <location>
        <begin position="282"/>
        <end position="302"/>
    </location>
</feature>
<dbReference type="Pfam" id="PF02687">
    <property type="entry name" value="FtsX"/>
    <property type="match status" value="2"/>
</dbReference>
<protein>
    <recommendedName>
        <fullName evidence="11">ABC3 transporter permease protein domain-containing protein</fullName>
    </recommendedName>
</protein>
<dbReference type="Proteomes" id="UP000075606">
    <property type="component" value="Unassembled WGS sequence"/>
</dbReference>
<dbReference type="InterPro" id="IPR003838">
    <property type="entry name" value="ABC3_permease_C"/>
</dbReference>
<keyword evidence="3 6" id="KW-0812">Transmembrane</keyword>
<dbReference type="InterPro" id="IPR025857">
    <property type="entry name" value="MacB_PCD"/>
</dbReference>
<feature type="transmembrane region" description="Helical" evidence="6">
    <location>
        <begin position="716"/>
        <end position="739"/>
    </location>
</feature>
<evidence type="ECO:0000256" key="1">
    <source>
        <dbReference type="ARBA" id="ARBA00004651"/>
    </source>
</evidence>
<dbReference type="Pfam" id="PF12704">
    <property type="entry name" value="MacB_PCD"/>
    <property type="match status" value="1"/>
</dbReference>
<comment type="caution">
    <text evidence="9">The sequence shown here is derived from an EMBL/GenBank/DDBJ whole genome shotgun (WGS) entry which is preliminary data.</text>
</comment>
<evidence type="ECO:0000313" key="10">
    <source>
        <dbReference type="Proteomes" id="UP000075606"/>
    </source>
</evidence>
<feature type="domain" description="MacB-like periplasmic core" evidence="8">
    <location>
        <begin position="23"/>
        <end position="237"/>
    </location>
</feature>
<feature type="transmembrane region" description="Helical" evidence="6">
    <location>
        <begin position="20"/>
        <end position="43"/>
    </location>
</feature>
<evidence type="ECO:0000256" key="2">
    <source>
        <dbReference type="ARBA" id="ARBA00022475"/>
    </source>
</evidence>
<reference evidence="9 10" key="1">
    <citation type="submission" date="2016-01" db="EMBL/GenBank/DDBJ databases">
        <title>Genome sequencing of Roseivirga spongicola UST030701-084.</title>
        <authorList>
            <person name="Selvaratnam C."/>
            <person name="Thevarajoo S."/>
            <person name="Goh K.M."/>
            <person name="Ee R."/>
            <person name="Chan K.-G."/>
            <person name="Chong C.S."/>
        </authorList>
    </citation>
    <scope>NUCLEOTIDE SEQUENCE [LARGE SCALE GENOMIC DNA]</scope>
    <source>
        <strain evidence="9 10">UST030701-084</strain>
    </source>
</reference>
<feature type="transmembrane region" description="Helical" evidence="6">
    <location>
        <begin position="420"/>
        <end position="443"/>
    </location>
</feature>
<evidence type="ECO:0000256" key="4">
    <source>
        <dbReference type="ARBA" id="ARBA00022989"/>
    </source>
</evidence>
<dbReference type="InterPro" id="IPR050250">
    <property type="entry name" value="Macrolide_Exporter_MacB"/>
</dbReference>
<evidence type="ECO:0000259" key="7">
    <source>
        <dbReference type="Pfam" id="PF02687"/>
    </source>
</evidence>
<keyword evidence="5 6" id="KW-0472">Membrane</keyword>
<evidence type="ECO:0008006" key="11">
    <source>
        <dbReference type="Google" id="ProtNLM"/>
    </source>
</evidence>
<name>A0A150X4E1_9BACT</name>
<dbReference type="STRING" id="333140.AWW68_12820"/>
<comment type="subcellular location">
    <subcellularLocation>
        <location evidence="1">Cell membrane</location>
        <topology evidence="1">Multi-pass membrane protein</topology>
    </subcellularLocation>
</comment>
<feature type="transmembrane region" description="Helical" evidence="6">
    <location>
        <begin position="660"/>
        <end position="685"/>
    </location>
</feature>
<feature type="transmembrane region" description="Helical" evidence="6">
    <location>
        <begin position="377"/>
        <end position="400"/>
    </location>
</feature>
<dbReference type="PANTHER" id="PTHR30572:SF18">
    <property type="entry name" value="ABC-TYPE MACROLIDE FAMILY EXPORT SYSTEM PERMEASE COMPONENT 2"/>
    <property type="match status" value="1"/>
</dbReference>
<feature type="domain" description="ABC3 transporter permease C-terminal" evidence="7">
    <location>
        <begin position="288"/>
        <end position="403"/>
    </location>
</feature>
<gene>
    <name evidence="9" type="ORF">AWW68_12820</name>
</gene>
<keyword evidence="10" id="KW-1185">Reference proteome</keyword>
<evidence type="ECO:0000256" key="6">
    <source>
        <dbReference type="SAM" id="Phobius"/>
    </source>
</evidence>
<accession>A0A150X4E1</accession>
<keyword evidence="4 6" id="KW-1133">Transmembrane helix</keyword>
<dbReference type="AlphaFoldDB" id="A0A150X4E1"/>
<evidence type="ECO:0000313" key="9">
    <source>
        <dbReference type="EMBL" id="KYG73567.1"/>
    </source>
</evidence>
<feature type="transmembrane region" description="Helical" evidence="6">
    <location>
        <begin position="338"/>
        <end position="356"/>
    </location>
</feature>
<keyword evidence="2" id="KW-1003">Cell membrane</keyword>
<proteinExistence type="predicted"/>
<feature type="domain" description="ABC3 transporter permease C-terminal" evidence="7">
    <location>
        <begin position="669"/>
        <end position="769"/>
    </location>
</feature>
<dbReference type="GO" id="GO:0005886">
    <property type="term" value="C:plasma membrane"/>
    <property type="evidence" value="ECO:0007669"/>
    <property type="project" value="UniProtKB-SubCell"/>
</dbReference>
<feature type="transmembrane region" description="Helical" evidence="6">
    <location>
        <begin position="751"/>
        <end position="770"/>
    </location>
</feature>
<dbReference type="GO" id="GO:0022857">
    <property type="term" value="F:transmembrane transporter activity"/>
    <property type="evidence" value="ECO:0007669"/>
    <property type="project" value="TreeGrafter"/>
</dbReference>
<organism evidence="9 10">
    <name type="scientific">Roseivirga spongicola</name>
    <dbReference type="NCBI Taxonomy" id="333140"/>
    <lineage>
        <taxon>Bacteria</taxon>
        <taxon>Pseudomonadati</taxon>
        <taxon>Bacteroidota</taxon>
        <taxon>Cytophagia</taxon>
        <taxon>Cytophagales</taxon>
        <taxon>Roseivirgaceae</taxon>
        <taxon>Roseivirga</taxon>
    </lineage>
</organism>
<evidence type="ECO:0000259" key="8">
    <source>
        <dbReference type="Pfam" id="PF12704"/>
    </source>
</evidence>
<evidence type="ECO:0000256" key="3">
    <source>
        <dbReference type="ARBA" id="ARBA00022692"/>
    </source>
</evidence>
<dbReference type="OrthoDB" id="973312at2"/>
<evidence type="ECO:0000256" key="5">
    <source>
        <dbReference type="ARBA" id="ARBA00023136"/>
    </source>
</evidence>
<sequence>MNKLAQFLKSGFKSLKRERYYALLNILGLGLGIFCFLLTSLYVKDELTHDKWHKNAENIYMPQQIFESEQGSMMLMPSFAIGQGWVDEIPAVRDYVNISSEKHRDYIINESEFKTKQLVFTTGALFRIFDFSLALGNPEKALSEPDAMVISHEIARKHFKGENPLGEYIEVKGIGTYKVTGVLNPIPSNSHLQFEFLVPIDFTKDPYTGLENNWQFGSGYHYLLIDEGSDMEKLSDETLAMLEKHTGNKQAMPFRFNKFSELYMSGSAMRTGDSMFGGRKKYVVIFSIIGALMLLVASFNYINLTTSRSFARAKDFAIRKVIGASKARLIAIQLGETFFIALLGLVIALIALELTLPSINELIGKNLSLQIQRDPSVLFLPASVLVLVMLLSGLYPALIGSRFNLSASLKGKSPNSRGTVIRKALIVIQFTICTGVLASALIIRFQANHMINMDLGYNTKNIISIEMRRSGLYDKMQTFKNEVQRSAIVEGIASGPIPTSGGAMIINIGEEDKVQQFFGYSAADKNFINIADLQIVAGNSFANVDESALANGVIINEAACELLDLSPEEAISTKIPDSEMEIVGVIKNYHTSSTKSKIGPQIISYDEDQLSNVLIRYKAGDQDKVVAHAEAVLAELGYTEQLKYNVIENHFENAFKREEALISIFDGLTIMLISVAGLGLFALAVFESQIREKELCIRKVLGANSLTLLRNLNMRFVLLIGLALIISIPITQYLIGSWLDAFPYRIDSTANYFILAGGVVMVLAIVMLSIQGVNSVRKNPAEVLRSE</sequence>
<dbReference type="EMBL" id="LRPC01000028">
    <property type="protein sequence ID" value="KYG73567.1"/>
    <property type="molecule type" value="Genomic_DNA"/>
</dbReference>